<dbReference type="KEGG" id="nkf:Nkreftii_001678"/>
<dbReference type="EMBL" id="CP047423">
    <property type="protein sequence ID" value="QPD03904.1"/>
    <property type="molecule type" value="Genomic_DNA"/>
</dbReference>
<feature type="signal peptide" evidence="1">
    <location>
        <begin position="1"/>
        <end position="24"/>
    </location>
</feature>
<dbReference type="InterPro" id="IPR010328">
    <property type="entry name" value="DUF928"/>
</dbReference>
<keyword evidence="1" id="KW-0732">Signal</keyword>
<evidence type="ECO:0000256" key="1">
    <source>
        <dbReference type="SAM" id="SignalP"/>
    </source>
</evidence>
<proteinExistence type="predicted"/>
<dbReference type="AlphaFoldDB" id="A0A7S8FD54"/>
<dbReference type="Proteomes" id="UP000593737">
    <property type="component" value="Chromosome"/>
</dbReference>
<name>A0A7S8FD54_9BACT</name>
<dbReference type="Pfam" id="PF06051">
    <property type="entry name" value="DUF928"/>
    <property type="match status" value="1"/>
</dbReference>
<accession>A0A7S8FD54</accession>
<gene>
    <name evidence="2" type="ORF">Nkreftii_001678</name>
</gene>
<evidence type="ECO:0000313" key="3">
    <source>
        <dbReference type="Proteomes" id="UP000593737"/>
    </source>
</evidence>
<evidence type="ECO:0008006" key="4">
    <source>
        <dbReference type="Google" id="ProtNLM"/>
    </source>
</evidence>
<sequence length="250" mass="27453">MNALVVIGISIVMIVAGMHTSASAEQPTQTQMIQQDDLQLPVYTPPKKLTPRARVGGTLRGSESLEPELVALVPDHVGLTVKQTPTLNWYLSKPTTYPLRFTLNDTQKIAPLYEGALPVPTKAGVQSIDLKALGVMLEPNVQYRWFVSASPNSESPSRDIVAGGMIERCEFNECLTVTSVNLTCDRESVRTNALIGFWYDAMGCVCSLIEKEPTDPSLRRLRAALLRQVGLNGVADWDLKSLESQPDKSR</sequence>
<organism evidence="2 3">
    <name type="scientific">Candidatus Nitrospira kreftii</name>
    <dbReference type="NCBI Taxonomy" id="2652173"/>
    <lineage>
        <taxon>Bacteria</taxon>
        <taxon>Pseudomonadati</taxon>
        <taxon>Nitrospirota</taxon>
        <taxon>Nitrospiria</taxon>
        <taxon>Nitrospirales</taxon>
        <taxon>Nitrospiraceae</taxon>
        <taxon>Nitrospira</taxon>
    </lineage>
</organism>
<protein>
    <recommendedName>
        <fullName evidence="4">DUF928 domain-containing protein</fullName>
    </recommendedName>
</protein>
<reference evidence="2 3" key="1">
    <citation type="journal article" date="2020" name="ISME J.">
        <title>Enrichment and physiological characterization of a novel comammox Nitrospira indicates ammonium inhibition of complete nitrification.</title>
        <authorList>
            <person name="Sakoula D."/>
            <person name="Koch H."/>
            <person name="Frank J."/>
            <person name="Jetten M.S.M."/>
            <person name="van Kessel M.A.H.J."/>
            <person name="Lucker S."/>
        </authorList>
    </citation>
    <scope>NUCLEOTIDE SEQUENCE [LARGE SCALE GENOMIC DNA]</scope>
    <source>
        <strain evidence="2">Comreactor17</strain>
    </source>
</reference>
<feature type="chain" id="PRO_5032280985" description="DUF928 domain-containing protein" evidence="1">
    <location>
        <begin position="25"/>
        <end position="250"/>
    </location>
</feature>
<evidence type="ECO:0000313" key="2">
    <source>
        <dbReference type="EMBL" id="QPD03904.1"/>
    </source>
</evidence>